<reference evidence="3 4" key="1">
    <citation type="submission" date="2019-03" db="EMBL/GenBank/DDBJ databases">
        <title>Metabolic reconstructions from genomes of highly enriched 'Candidatus Accumulibacter' and 'Candidatus Competibacter' bioreactor populations.</title>
        <authorList>
            <person name="Annavajhala M.K."/>
            <person name="Welles L."/>
            <person name="Abbas B."/>
            <person name="Sorokin D."/>
            <person name="Park H."/>
            <person name="Van Loosdrecht M."/>
            <person name="Chandran K."/>
        </authorList>
    </citation>
    <scope>NUCLEOTIDE SEQUENCE [LARGE SCALE GENOMIC DNA]</scope>
    <source>
        <strain evidence="3 4">SBR_G</strain>
    </source>
</reference>
<keyword evidence="4" id="KW-1185">Reference proteome</keyword>
<evidence type="ECO:0000313" key="4">
    <source>
        <dbReference type="Proteomes" id="UP000760480"/>
    </source>
</evidence>
<gene>
    <name evidence="3" type="ORF">E4P82_19060</name>
</gene>
<evidence type="ECO:0000256" key="1">
    <source>
        <dbReference type="SAM" id="MobiDB-lite"/>
    </source>
</evidence>
<comment type="caution">
    <text evidence="3">The sequence shown here is derived from an EMBL/GenBank/DDBJ whole genome shotgun (WGS) entry which is preliminary data.</text>
</comment>
<proteinExistence type="predicted"/>
<evidence type="ECO:0000256" key="2">
    <source>
        <dbReference type="SAM" id="SignalP"/>
    </source>
</evidence>
<dbReference type="Proteomes" id="UP000760480">
    <property type="component" value="Unassembled WGS sequence"/>
</dbReference>
<feature type="chain" id="PRO_5046954510" evidence="2">
    <location>
        <begin position="31"/>
        <end position="409"/>
    </location>
</feature>
<name>A0ABX1TSQ0_9GAMM</name>
<keyword evidence="2" id="KW-0732">Signal</keyword>
<protein>
    <submittedName>
        <fullName evidence="3">Uncharacterized protein</fullName>
    </submittedName>
</protein>
<dbReference type="RefSeq" id="WP_169250375.1">
    <property type="nucleotide sequence ID" value="NZ_SPMZ01000076.1"/>
</dbReference>
<dbReference type="EMBL" id="SPMZ01000076">
    <property type="protein sequence ID" value="NMQ21108.1"/>
    <property type="molecule type" value="Genomic_DNA"/>
</dbReference>
<accession>A0ABX1TSQ0</accession>
<evidence type="ECO:0000313" key="3">
    <source>
        <dbReference type="EMBL" id="NMQ21108.1"/>
    </source>
</evidence>
<sequence>MAGRNAYSGRRVGMLMASLALGLASPAVHALCDACVVAAIREHKFEMMSQFKQLKEEIASGLKTVRQSIAQVEKDSLRAQADIGHRLPARGCETATAGAAAGPARDRAESYHRAFNHLRRAERTGAAASAAMVKAQVASYCNAEDVGSHGCTQASSRPDAPFQTETLLSGSGLGDHAEATQPGTFLPEVLSFDDERITDARRFIDNAVDPYPLDDLPQALRETPQGQTYWIRRKLYEGRLAAARYSLNHALAWRMPAAALKGWLLQIWPESKATDHRDALIAALPEHISYLEMLKTLVDSRFAQPTWYAGIAGNNEAANLRELATMQALALHFQYLQLRQGERIEYLLARATLSDVQPARHALQEERAAAINLVKAHTTSTTGTVDPGTTAGGTTDPGTADPTPEGTPP</sequence>
<organism evidence="3 4">
    <name type="scientific">Candidatus Competibacter phosphatis</name>
    <dbReference type="NCBI Taxonomy" id="221280"/>
    <lineage>
        <taxon>Bacteria</taxon>
        <taxon>Pseudomonadati</taxon>
        <taxon>Pseudomonadota</taxon>
        <taxon>Gammaproteobacteria</taxon>
        <taxon>Candidatus Competibacteraceae</taxon>
        <taxon>Candidatus Competibacter</taxon>
    </lineage>
</organism>
<feature type="region of interest" description="Disordered" evidence="1">
    <location>
        <begin position="379"/>
        <end position="409"/>
    </location>
</feature>
<feature type="signal peptide" evidence="2">
    <location>
        <begin position="1"/>
        <end position="30"/>
    </location>
</feature>